<organism evidence="1 2">
    <name type="scientific">Providencia alcalifaciens</name>
    <dbReference type="NCBI Taxonomy" id="126385"/>
    <lineage>
        <taxon>Bacteria</taxon>
        <taxon>Pseudomonadati</taxon>
        <taxon>Pseudomonadota</taxon>
        <taxon>Gammaproteobacteria</taxon>
        <taxon>Enterobacterales</taxon>
        <taxon>Morganellaceae</taxon>
        <taxon>Providencia</taxon>
    </lineage>
</organism>
<comment type="caution">
    <text evidence="1">The sequence shown here is derived from an EMBL/GenBank/DDBJ whole genome shotgun (WGS) entry which is preliminary data.</text>
</comment>
<dbReference type="AlphaFoldDB" id="A0A4V2V4B4"/>
<sequence>MPNYAFTVGIHMFKKVIVVFFLVFYASFGFATDLSFKEKSPVDRLYHENYQGVDSLREEQKFKFDPKLKIAQQDRSYQSLLEQRDEDEKSLLNHIRPCDINPTAAGCPGHLSWMNNPRELQSMLEQKYQNE</sequence>
<name>A0A4V2V4B4_9GAMM</name>
<proteinExistence type="predicted"/>
<dbReference type="EMBL" id="SMAS01000001">
    <property type="protein sequence ID" value="TCT38439.1"/>
    <property type="molecule type" value="Genomic_DNA"/>
</dbReference>
<evidence type="ECO:0000313" key="1">
    <source>
        <dbReference type="EMBL" id="TCT38439.1"/>
    </source>
</evidence>
<gene>
    <name evidence="1" type="ORF">EC835_101443</name>
</gene>
<dbReference type="Proteomes" id="UP000295055">
    <property type="component" value="Unassembled WGS sequence"/>
</dbReference>
<reference evidence="1 2" key="1">
    <citation type="submission" date="2019-03" db="EMBL/GenBank/DDBJ databases">
        <title>Genomic analyses of the natural microbiome of Caenorhabditis elegans.</title>
        <authorList>
            <person name="Samuel B."/>
        </authorList>
    </citation>
    <scope>NUCLEOTIDE SEQUENCE [LARGE SCALE GENOMIC DNA]</scope>
    <source>
        <strain evidence="1 2">JUb102</strain>
    </source>
</reference>
<evidence type="ECO:0000313" key="2">
    <source>
        <dbReference type="Proteomes" id="UP000295055"/>
    </source>
</evidence>
<accession>A0A4V2V4B4</accession>
<protein>
    <submittedName>
        <fullName evidence="1">Uncharacterized protein</fullName>
    </submittedName>
</protein>
<dbReference type="RefSeq" id="WP_132494685.1">
    <property type="nucleotide sequence ID" value="NZ_SMAS01000001.1"/>
</dbReference>
<dbReference type="OrthoDB" id="6464690at2"/>